<name>A0A1W2GZK1_9BACT</name>
<reference evidence="2" key="1">
    <citation type="submission" date="2017-04" db="EMBL/GenBank/DDBJ databases">
        <authorList>
            <person name="Varghese N."/>
            <person name="Submissions S."/>
        </authorList>
    </citation>
    <scope>NUCLEOTIDE SEQUENCE [LARGE SCALE GENOMIC DNA]</scope>
    <source>
        <strain evidence="2">DSM 16537</strain>
    </source>
</reference>
<protein>
    <submittedName>
        <fullName evidence="1">Uncharacterized protein</fullName>
    </submittedName>
</protein>
<evidence type="ECO:0000313" key="2">
    <source>
        <dbReference type="Proteomes" id="UP000192333"/>
    </source>
</evidence>
<dbReference type="EMBL" id="LT838813">
    <property type="protein sequence ID" value="SMD42073.1"/>
    <property type="molecule type" value="Genomic_DNA"/>
</dbReference>
<accession>A0A1W2GZK1</accession>
<sequence length="187" mass="21726">MLNQYVLISGRRKFRICEIEFYYKEVEGHHKDIYTHAHELQKSSGKWYQHGSGLDITCGNDKAYGGILIRALQELNEEGEEINYIYGPLKSLHILMENFGSVDKHEITFGLEKVHGGFITSESVLNATRVGLNPVHDKEMQQKMYRYFIFPQKPHDRKGEIIASLRGRIEDDKLKELFGWKTLPDPK</sequence>
<dbReference type="STRING" id="758820.SAMN00777080_0610"/>
<proteinExistence type="predicted"/>
<organism evidence="1 2">
    <name type="scientific">Aquiflexum balticum DSM 16537</name>
    <dbReference type="NCBI Taxonomy" id="758820"/>
    <lineage>
        <taxon>Bacteria</taxon>
        <taxon>Pseudomonadati</taxon>
        <taxon>Bacteroidota</taxon>
        <taxon>Cytophagia</taxon>
        <taxon>Cytophagales</taxon>
        <taxon>Cyclobacteriaceae</taxon>
        <taxon>Aquiflexum</taxon>
    </lineage>
</organism>
<gene>
    <name evidence="1" type="ORF">SAMN00777080_0610</name>
</gene>
<keyword evidence="2" id="KW-1185">Reference proteome</keyword>
<dbReference type="Proteomes" id="UP000192333">
    <property type="component" value="Chromosome I"/>
</dbReference>
<dbReference type="AlphaFoldDB" id="A0A1W2GZK1"/>
<evidence type="ECO:0000313" key="1">
    <source>
        <dbReference type="EMBL" id="SMD42073.1"/>
    </source>
</evidence>